<dbReference type="EMBL" id="KQ414704">
    <property type="protein sequence ID" value="KOC63349.1"/>
    <property type="molecule type" value="Genomic_DNA"/>
</dbReference>
<keyword evidence="5" id="KW-1185">Reference proteome</keyword>
<evidence type="ECO:0000256" key="2">
    <source>
        <dbReference type="ARBA" id="ARBA00022694"/>
    </source>
</evidence>
<dbReference type="GO" id="GO:0016779">
    <property type="term" value="F:nucleotidyltransferase activity"/>
    <property type="evidence" value="ECO:0007669"/>
    <property type="project" value="UniProtKB-UniRule"/>
</dbReference>
<comment type="function">
    <text evidence="3">Plays a central role in 2-thiolation of mcm(5)S(2)U at tRNA wobble positions of tRNA(Lys), tRNA(Glu) and tRNA(Gln). May act by forming a heterodimer with NCS6/CTU1 that ligates sulfur from thiocarboxylated URM1 onto the uridine of tRNAs at wobble position.</text>
</comment>
<keyword evidence="1 3" id="KW-0963">Cytoplasm</keyword>
<dbReference type="HAMAP" id="MF_03054">
    <property type="entry name" value="CTU2"/>
    <property type="match status" value="1"/>
</dbReference>
<dbReference type="PANTHER" id="PTHR20882:SF14">
    <property type="entry name" value="CYTOPLASMIC TRNA 2-THIOLATION PROTEIN 2"/>
    <property type="match status" value="1"/>
</dbReference>
<comment type="similarity">
    <text evidence="3">Belongs to the CTU2/NCS2 family.</text>
</comment>
<dbReference type="GO" id="GO:0005829">
    <property type="term" value="C:cytosol"/>
    <property type="evidence" value="ECO:0007669"/>
    <property type="project" value="TreeGrafter"/>
</dbReference>
<reference evidence="4 5" key="1">
    <citation type="submission" date="2015-07" db="EMBL/GenBank/DDBJ databases">
        <title>The genome of Habropoda laboriosa.</title>
        <authorList>
            <person name="Pan H."/>
            <person name="Kapheim K."/>
        </authorList>
    </citation>
    <scope>NUCLEOTIDE SEQUENCE [LARGE SCALE GENOMIC DNA]</scope>
    <source>
        <strain evidence="4">0110345459</strain>
    </source>
</reference>
<dbReference type="InterPro" id="IPR014729">
    <property type="entry name" value="Rossmann-like_a/b/a_fold"/>
</dbReference>
<proteinExistence type="inferred from homology"/>
<dbReference type="PANTHER" id="PTHR20882">
    <property type="entry name" value="CYTOPLASMIC TRNA 2-THIOLATION PROTEIN 2"/>
    <property type="match status" value="1"/>
</dbReference>
<evidence type="ECO:0000313" key="5">
    <source>
        <dbReference type="Proteomes" id="UP000053825"/>
    </source>
</evidence>
<protein>
    <recommendedName>
        <fullName evidence="3">Cytoplasmic tRNA 2-thiolation protein 2</fullName>
    </recommendedName>
</protein>
<dbReference type="UniPathway" id="UPA00988"/>
<dbReference type="AlphaFoldDB" id="A0A0L7QXT9"/>
<sequence length="501" mass="56326">MCTLGTSEYDDDTFQIEEISKNAKVASCVTDSTRTSNTNPLCKKCRYQQVQLVLRNKNQYCRMCFLTMLMHKFKATLGKSKLVRPNDSILIAHSGKANSTALVHLVSSDAYESISKKLRLQCKVLYIDDGMVKGHTVEEREFVRNALAKEAERLRSTMYVVPLTKCLTDVIYEDIQSVSVPQMSIAIEDTVLAETFDTLENDTAKDELLRQLKRKLLVSAARKLNCNKVFIADTSVDLAIKVLGDVSTGRGSQLPFNVAFSDVRHADVMLLRPLRDFTGDEVIAYLDSFKLCPVLNSQKSNFSFPLSIRNIARGFVHQLDSEFYGTVSTIYRTSEKLATKIDELNSVNINMGIDASTDANTDADTNVNNICILCELNLESRLPSEEQLSMVQAKLFSKFISTITVPSSDAILDSLNICEQTDSAQIKTRNTLKRKTCQCHSIACDSPKEQSKIEKYLCYSCRLIFLDSKQMCTTLPNFILTAIEKKLQIACLRKEIKDFLL</sequence>
<dbReference type="GO" id="GO:0000049">
    <property type="term" value="F:tRNA binding"/>
    <property type="evidence" value="ECO:0007669"/>
    <property type="project" value="InterPro"/>
</dbReference>
<dbReference type="Pfam" id="PF10288">
    <property type="entry name" value="CTU2"/>
    <property type="match status" value="1"/>
</dbReference>
<comment type="subcellular location">
    <subcellularLocation>
        <location evidence="3">Cytoplasm</location>
    </subcellularLocation>
</comment>
<evidence type="ECO:0000313" key="4">
    <source>
        <dbReference type="EMBL" id="KOC63349.1"/>
    </source>
</evidence>
<keyword evidence="2 3" id="KW-0819">tRNA processing</keyword>
<evidence type="ECO:0000256" key="1">
    <source>
        <dbReference type="ARBA" id="ARBA00022490"/>
    </source>
</evidence>
<dbReference type="InterPro" id="IPR019407">
    <property type="entry name" value="CTU2"/>
</dbReference>
<dbReference type="OrthoDB" id="25129at2759"/>
<comment type="pathway">
    <text evidence="3">tRNA modification; 5-methoxycarbonylmethyl-2-thiouridine-tRNA biosynthesis.</text>
</comment>
<evidence type="ECO:0000256" key="3">
    <source>
        <dbReference type="HAMAP-Rule" id="MF_03054"/>
    </source>
</evidence>
<dbReference type="SUPFAM" id="SSF52402">
    <property type="entry name" value="Adenine nucleotide alpha hydrolases-like"/>
    <property type="match status" value="1"/>
</dbReference>
<organism evidence="4 5">
    <name type="scientific">Habropoda laboriosa</name>
    <dbReference type="NCBI Taxonomy" id="597456"/>
    <lineage>
        <taxon>Eukaryota</taxon>
        <taxon>Metazoa</taxon>
        <taxon>Ecdysozoa</taxon>
        <taxon>Arthropoda</taxon>
        <taxon>Hexapoda</taxon>
        <taxon>Insecta</taxon>
        <taxon>Pterygota</taxon>
        <taxon>Neoptera</taxon>
        <taxon>Endopterygota</taxon>
        <taxon>Hymenoptera</taxon>
        <taxon>Apocrita</taxon>
        <taxon>Aculeata</taxon>
        <taxon>Apoidea</taxon>
        <taxon>Anthophila</taxon>
        <taxon>Apidae</taxon>
        <taxon>Habropoda</taxon>
    </lineage>
</organism>
<accession>A0A0L7QXT9</accession>
<gene>
    <name evidence="4" type="ORF">WH47_04798</name>
</gene>
<name>A0A0L7QXT9_9HYME</name>
<dbReference type="GO" id="GO:0016783">
    <property type="term" value="F:sulfurtransferase activity"/>
    <property type="evidence" value="ECO:0007669"/>
    <property type="project" value="TreeGrafter"/>
</dbReference>
<dbReference type="Gene3D" id="3.40.50.620">
    <property type="entry name" value="HUPs"/>
    <property type="match status" value="1"/>
</dbReference>
<dbReference type="Proteomes" id="UP000053825">
    <property type="component" value="Unassembled WGS sequence"/>
</dbReference>
<dbReference type="GO" id="GO:0002143">
    <property type="term" value="P:tRNA wobble position uridine thiolation"/>
    <property type="evidence" value="ECO:0007669"/>
    <property type="project" value="TreeGrafter"/>
</dbReference>
<dbReference type="STRING" id="597456.A0A0L7QXT9"/>
<dbReference type="GO" id="GO:0032447">
    <property type="term" value="P:protein urmylation"/>
    <property type="evidence" value="ECO:0007669"/>
    <property type="project" value="UniProtKB-UniRule"/>
</dbReference>